<evidence type="ECO:0000256" key="4">
    <source>
        <dbReference type="ARBA" id="ARBA00022827"/>
    </source>
</evidence>
<evidence type="ECO:0000256" key="2">
    <source>
        <dbReference type="ARBA" id="ARBA00009347"/>
    </source>
</evidence>
<dbReference type="EMBL" id="JAVDRL010000019">
    <property type="protein sequence ID" value="MDR6534095.1"/>
    <property type="molecule type" value="Genomic_DNA"/>
</dbReference>
<comment type="cofactor">
    <cofactor evidence="1 6">
        <name>FAD</name>
        <dbReference type="ChEBI" id="CHEBI:57692"/>
    </cofactor>
</comment>
<organism evidence="10 11">
    <name type="scientific">Caulobacter rhizosphaerae</name>
    <dbReference type="NCBI Taxonomy" id="2010972"/>
    <lineage>
        <taxon>Bacteria</taxon>
        <taxon>Pseudomonadati</taxon>
        <taxon>Pseudomonadota</taxon>
        <taxon>Alphaproteobacteria</taxon>
        <taxon>Caulobacterales</taxon>
        <taxon>Caulobacteraceae</taxon>
        <taxon>Caulobacter</taxon>
    </lineage>
</organism>
<dbReference type="InterPro" id="IPR046373">
    <property type="entry name" value="Acyl-CoA_Oxase/DH_mid-dom_sf"/>
</dbReference>
<evidence type="ECO:0000256" key="3">
    <source>
        <dbReference type="ARBA" id="ARBA00022630"/>
    </source>
</evidence>
<dbReference type="InterPro" id="IPR009100">
    <property type="entry name" value="AcylCoA_DH/oxidase_NM_dom_sf"/>
</dbReference>
<sequence length="376" mass="40238">MDFSPTQEQAALKESARRLCERDYGFEQRRHRMRGAEGFSRDLWKTFADLGWLGAGLSEDDFGYGGGPVETALLQEEFGRVLLVEPYLSCAIIAARAVVALGDPAQKEALLAPLVAGEKLIALAHNEAAMRGDDAAVRTEARLTADGWRLSGRKAFVLGGSSADILLVSARTPGGVSLFEVPADAAGLEVVAYHAVDGRRVADLMLTDVAVDDAARIGPEGGALPGIELAVDHGVIALMAECLGAMDAALWLTRDYLSTRKQFGVTLNTFQALQHRMADMLVETELARSMLLRGIAALSDPDPRARRAGVSAAKVQIAEAAVKVTGEAIQMHGGIGVTEEYVVGHFYKRAVLARGLFGSIDLHLERFAAWSRKAVA</sequence>
<evidence type="ECO:0000256" key="6">
    <source>
        <dbReference type="RuleBase" id="RU362125"/>
    </source>
</evidence>
<dbReference type="Pfam" id="PF02771">
    <property type="entry name" value="Acyl-CoA_dh_N"/>
    <property type="match status" value="1"/>
</dbReference>
<evidence type="ECO:0000256" key="5">
    <source>
        <dbReference type="ARBA" id="ARBA00023002"/>
    </source>
</evidence>
<dbReference type="PANTHER" id="PTHR43884">
    <property type="entry name" value="ACYL-COA DEHYDROGENASE"/>
    <property type="match status" value="1"/>
</dbReference>
<dbReference type="SUPFAM" id="SSF47203">
    <property type="entry name" value="Acyl-CoA dehydrogenase C-terminal domain-like"/>
    <property type="match status" value="1"/>
</dbReference>
<keyword evidence="4 6" id="KW-0274">FAD</keyword>
<protein>
    <submittedName>
        <fullName evidence="10">Alkylation response protein AidB-like acyl-CoA dehydrogenase</fullName>
    </submittedName>
</protein>
<dbReference type="Pfam" id="PF02770">
    <property type="entry name" value="Acyl-CoA_dh_M"/>
    <property type="match status" value="1"/>
</dbReference>
<evidence type="ECO:0000259" key="8">
    <source>
        <dbReference type="Pfam" id="PF02770"/>
    </source>
</evidence>
<dbReference type="Gene3D" id="1.20.140.10">
    <property type="entry name" value="Butyryl-CoA Dehydrogenase, subunit A, domain 3"/>
    <property type="match status" value="1"/>
</dbReference>
<dbReference type="Gene3D" id="2.40.110.10">
    <property type="entry name" value="Butyryl-CoA Dehydrogenase, subunit A, domain 2"/>
    <property type="match status" value="1"/>
</dbReference>
<dbReference type="InterPro" id="IPR006091">
    <property type="entry name" value="Acyl-CoA_Oxase/DH_mid-dom"/>
</dbReference>
<feature type="domain" description="Acyl-CoA dehydrogenase/oxidase C-terminal" evidence="7">
    <location>
        <begin position="231"/>
        <end position="369"/>
    </location>
</feature>
<comment type="similarity">
    <text evidence="2 6">Belongs to the acyl-CoA dehydrogenase family.</text>
</comment>
<dbReference type="CDD" id="cd00567">
    <property type="entry name" value="ACAD"/>
    <property type="match status" value="1"/>
</dbReference>
<dbReference type="InterPro" id="IPR037069">
    <property type="entry name" value="AcylCoA_DH/ox_N_sf"/>
</dbReference>
<reference evidence="10 11" key="1">
    <citation type="submission" date="2023-07" db="EMBL/GenBank/DDBJ databases">
        <title>Sorghum-associated microbial communities from plants grown in Nebraska, USA.</title>
        <authorList>
            <person name="Schachtman D."/>
        </authorList>
    </citation>
    <scope>NUCLEOTIDE SEQUENCE [LARGE SCALE GENOMIC DNA]</scope>
    <source>
        <strain evidence="10 11">DS2154</strain>
    </source>
</reference>
<keyword evidence="5 6" id="KW-0560">Oxidoreductase</keyword>
<dbReference type="SUPFAM" id="SSF56645">
    <property type="entry name" value="Acyl-CoA dehydrogenase NM domain-like"/>
    <property type="match status" value="1"/>
</dbReference>
<dbReference type="InterPro" id="IPR009075">
    <property type="entry name" value="AcylCo_DH/oxidase_C"/>
</dbReference>
<dbReference type="Proteomes" id="UP001262754">
    <property type="component" value="Unassembled WGS sequence"/>
</dbReference>
<evidence type="ECO:0000313" key="10">
    <source>
        <dbReference type="EMBL" id="MDR6534095.1"/>
    </source>
</evidence>
<name>A0ABU1N6K7_9CAUL</name>
<evidence type="ECO:0000313" key="11">
    <source>
        <dbReference type="Proteomes" id="UP001262754"/>
    </source>
</evidence>
<dbReference type="Pfam" id="PF00441">
    <property type="entry name" value="Acyl-CoA_dh_1"/>
    <property type="match status" value="1"/>
</dbReference>
<accession>A0ABU1N6K7</accession>
<gene>
    <name evidence="10" type="ORF">J2800_004866</name>
</gene>
<keyword evidence="11" id="KW-1185">Reference proteome</keyword>
<dbReference type="PANTHER" id="PTHR43884:SF20">
    <property type="entry name" value="ACYL-COA DEHYDROGENASE FADE28"/>
    <property type="match status" value="1"/>
</dbReference>
<dbReference type="InterPro" id="IPR013786">
    <property type="entry name" value="AcylCoA_DH/ox_N"/>
</dbReference>
<dbReference type="InterPro" id="IPR036250">
    <property type="entry name" value="AcylCo_DH-like_C"/>
</dbReference>
<proteinExistence type="inferred from homology"/>
<feature type="domain" description="Acyl-CoA oxidase/dehydrogenase middle" evidence="8">
    <location>
        <begin position="131"/>
        <end position="205"/>
    </location>
</feature>
<evidence type="ECO:0000259" key="9">
    <source>
        <dbReference type="Pfam" id="PF02771"/>
    </source>
</evidence>
<feature type="domain" description="Acyl-CoA dehydrogenase/oxidase N-terminal" evidence="9">
    <location>
        <begin position="6"/>
        <end position="118"/>
    </location>
</feature>
<comment type="caution">
    <text evidence="10">The sequence shown here is derived from an EMBL/GenBank/DDBJ whole genome shotgun (WGS) entry which is preliminary data.</text>
</comment>
<evidence type="ECO:0000256" key="1">
    <source>
        <dbReference type="ARBA" id="ARBA00001974"/>
    </source>
</evidence>
<dbReference type="RefSeq" id="WP_310035262.1">
    <property type="nucleotide sequence ID" value="NZ_JAVDRL010000019.1"/>
</dbReference>
<keyword evidence="3 6" id="KW-0285">Flavoprotein</keyword>
<evidence type="ECO:0000259" key="7">
    <source>
        <dbReference type="Pfam" id="PF00441"/>
    </source>
</evidence>
<dbReference type="Gene3D" id="1.10.540.10">
    <property type="entry name" value="Acyl-CoA dehydrogenase/oxidase, N-terminal domain"/>
    <property type="match status" value="1"/>
</dbReference>